<dbReference type="EMBL" id="CP003364">
    <property type="protein sequence ID" value="AGA25030.1"/>
    <property type="molecule type" value="Genomic_DNA"/>
</dbReference>
<gene>
    <name evidence="1" type="ordered locus">Sinac_0611</name>
</gene>
<dbReference type="KEGG" id="saci:Sinac_0611"/>
<dbReference type="AlphaFoldDB" id="L0D834"/>
<evidence type="ECO:0000313" key="2">
    <source>
        <dbReference type="Proteomes" id="UP000010798"/>
    </source>
</evidence>
<keyword evidence="2" id="KW-1185">Reference proteome</keyword>
<accession>L0D834</accession>
<protein>
    <submittedName>
        <fullName evidence="1">Uncharacterized protein</fullName>
    </submittedName>
</protein>
<dbReference type="HOGENOM" id="CLU_1474241_0_0_0"/>
<sequence>MRTLMRTNGKPHLQRILFGCLSLALLALLALLWFVMAHHNKDFTQFDISKSEYLKDVSEPITLVKCISWSDGGSMGLSFRDSRQVLRAVCLENDLDGNKSLTFGKMTPNRYKEVTIGGSEERAFLGLLQRWLRRDLEAQEWFNRMERWSRSDKQASLFTGHETEEQRTKACAIGIMGRLLERN</sequence>
<organism evidence="1 2">
    <name type="scientific">Singulisphaera acidiphila (strain ATCC BAA-1392 / DSM 18658 / VKM B-2454 / MOB10)</name>
    <dbReference type="NCBI Taxonomy" id="886293"/>
    <lineage>
        <taxon>Bacteria</taxon>
        <taxon>Pseudomonadati</taxon>
        <taxon>Planctomycetota</taxon>
        <taxon>Planctomycetia</taxon>
        <taxon>Isosphaerales</taxon>
        <taxon>Isosphaeraceae</taxon>
        <taxon>Singulisphaera</taxon>
    </lineage>
</organism>
<dbReference type="Proteomes" id="UP000010798">
    <property type="component" value="Chromosome"/>
</dbReference>
<reference evidence="1 2" key="1">
    <citation type="submission" date="2012-02" db="EMBL/GenBank/DDBJ databases">
        <title>Complete sequence of chromosome of Singulisphaera acidiphila DSM 18658.</title>
        <authorList>
            <consortium name="US DOE Joint Genome Institute (JGI-PGF)"/>
            <person name="Lucas S."/>
            <person name="Copeland A."/>
            <person name="Lapidus A."/>
            <person name="Glavina del Rio T."/>
            <person name="Dalin E."/>
            <person name="Tice H."/>
            <person name="Bruce D."/>
            <person name="Goodwin L."/>
            <person name="Pitluck S."/>
            <person name="Peters L."/>
            <person name="Ovchinnikova G."/>
            <person name="Chertkov O."/>
            <person name="Kyrpides N."/>
            <person name="Mavromatis K."/>
            <person name="Ivanova N."/>
            <person name="Brettin T."/>
            <person name="Detter J.C."/>
            <person name="Han C."/>
            <person name="Larimer F."/>
            <person name="Land M."/>
            <person name="Hauser L."/>
            <person name="Markowitz V."/>
            <person name="Cheng J.-F."/>
            <person name="Hugenholtz P."/>
            <person name="Woyke T."/>
            <person name="Wu D."/>
            <person name="Tindall B."/>
            <person name="Pomrenke H."/>
            <person name="Brambilla E."/>
            <person name="Klenk H.-P."/>
            <person name="Eisen J.A."/>
        </authorList>
    </citation>
    <scope>NUCLEOTIDE SEQUENCE [LARGE SCALE GENOMIC DNA]</scope>
    <source>
        <strain evidence="2">ATCC BAA-1392 / DSM 18658 / VKM B-2454 / MOB10</strain>
    </source>
</reference>
<proteinExistence type="predicted"/>
<name>L0D834_SINAD</name>
<evidence type="ECO:0000313" key="1">
    <source>
        <dbReference type="EMBL" id="AGA25030.1"/>
    </source>
</evidence>
<dbReference type="RefSeq" id="WP_015244215.1">
    <property type="nucleotide sequence ID" value="NC_019892.1"/>
</dbReference>